<evidence type="ECO:0000313" key="1">
    <source>
        <dbReference type="EMBL" id="GJS70932.1"/>
    </source>
</evidence>
<evidence type="ECO:0000313" key="2">
    <source>
        <dbReference type="Proteomes" id="UP001151760"/>
    </source>
</evidence>
<keyword evidence="2" id="KW-1185">Reference proteome</keyword>
<dbReference type="Proteomes" id="UP001151760">
    <property type="component" value="Unassembled WGS sequence"/>
</dbReference>
<name>A0ABQ4Y1M0_9ASTR</name>
<dbReference type="EMBL" id="BQNB010009968">
    <property type="protein sequence ID" value="GJS70932.1"/>
    <property type="molecule type" value="Genomic_DNA"/>
</dbReference>
<comment type="caution">
    <text evidence="1">The sequence shown here is derived from an EMBL/GenBank/DDBJ whole genome shotgun (WGS) entry which is preliminary data.</text>
</comment>
<organism evidence="1 2">
    <name type="scientific">Tanacetum coccineum</name>
    <dbReference type="NCBI Taxonomy" id="301880"/>
    <lineage>
        <taxon>Eukaryota</taxon>
        <taxon>Viridiplantae</taxon>
        <taxon>Streptophyta</taxon>
        <taxon>Embryophyta</taxon>
        <taxon>Tracheophyta</taxon>
        <taxon>Spermatophyta</taxon>
        <taxon>Magnoliopsida</taxon>
        <taxon>eudicotyledons</taxon>
        <taxon>Gunneridae</taxon>
        <taxon>Pentapetalae</taxon>
        <taxon>asterids</taxon>
        <taxon>campanulids</taxon>
        <taxon>Asterales</taxon>
        <taxon>Asteraceae</taxon>
        <taxon>Asteroideae</taxon>
        <taxon>Anthemideae</taxon>
        <taxon>Anthemidinae</taxon>
        <taxon>Tanacetum</taxon>
    </lineage>
</organism>
<reference evidence="1" key="2">
    <citation type="submission" date="2022-01" db="EMBL/GenBank/DDBJ databases">
        <authorList>
            <person name="Yamashiro T."/>
            <person name="Shiraishi A."/>
            <person name="Satake H."/>
            <person name="Nakayama K."/>
        </authorList>
    </citation>
    <scope>NUCLEOTIDE SEQUENCE</scope>
</reference>
<gene>
    <name evidence="1" type="ORF">Tco_0703773</name>
</gene>
<accession>A0ABQ4Y1M0</accession>
<protein>
    <submittedName>
        <fullName evidence="1">Uncharacterized protein</fullName>
    </submittedName>
</protein>
<reference evidence="1" key="1">
    <citation type="journal article" date="2022" name="Int. J. Mol. Sci.">
        <title>Draft Genome of Tanacetum Coccineum: Genomic Comparison of Closely Related Tanacetum-Family Plants.</title>
        <authorList>
            <person name="Yamashiro T."/>
            <person name="Shiraishi A."/>
            <person name="Nakayama K."/>
            <person name="Satake H."/>
        </authorList>
    </citation>
    <scope>NUCLEOTIDE SEQUENCE</scope>
</reference>
<sequence>MMTSIKEVNLRVSYQAQVRWQESDIFYTQLHDARTDRRYIRLEIDVGAGDDAVRQIMRTHVLEARAQIDTMEDASSSC</sequence>
<proteinExistence type="predicted"/>